<dbReference type="EMBL" id="BTSX01000006">
    <property type="protein sequence ID" value="GMT03548.1"/>
    <property type="molecule type" value="Genomic_DNA"/>
</dbReference>
<feature type="non-terminal residue" evidence="2">
    <location>
        <position position="85"/>
    </location>
</feature>
<gene>
    <name evidence="2" type="ORF">PENTCL1PPCAC_25722</name>
</gene>
<feature type="transmembrane region" description="Helical" evidence="1">
    <location>
        <begin position="25"/>
        <end position="45"/>
    </location>
</feature>
<organism evidence="2 3">
    <name type="scientific">Pristionchus entomophagus</name>
    <dbReference type="NCBI Taxonomy" id="358040"/>
    <lineage>
        <taxon>Eukaryota</taxon>
        <taxon>Metazoa</taxon>
        <taxon>Ecdysozoa</taxon>
        <taxon>Nematoda</taxon>
        <taxon>Chromadorea</taxon>
        <taxon>Rhabditida</taxon>
        <taxon>Rhabditina</taxon>
        <taxon>Diplogasteromorpha</taxon>
        <taxon>Diplogasteroidea</taxon>
        <taxon>Neodiplogasteridae</taxon>
        <taxon>Pristionchus</taxon>
    </lineage>
</organism>
<sequence length="85" mass="9802">KMSGYLQCFNNIKCLRVTPKTTCCLHVIANIFYMALFIGILLSITRIEYQEQPAKDVSNDTGYYGKDDFTNSLINETWNETAFFD</sequence>
<name>A0AAV5UB12_9BILA</name>
<protein>
    <recommendedName>
        <fullName evidence="4">Ion channel</fullName>
    </recommendedName>
</protein>
<proteinExistence type="predicted"/>
<comment type="caution">
    <text evidence="2">The sequence shown here is derived from an EMBL/GenBank/DDBJ whole genome shotgun (WGS) entry which is preliminary data.</text>
</comment>
<feature type="non-terminal residue" evidence="2">
    <location>
        <position position="1"/>
    </location>
</feature>
<dbReference type="Proteomes" id="UP001432027">
    <property type="component" value="Unassembled WGS sequence"/>
</dbReference>
<evidence type="ECO:0000256" key="1">
    <source>
        <dbReference type="SAM" id="Phobius"/>
    </source>
</evidence>
<keyword evidence="1" id="KW-1133">Transmembrane helix</keyword>
<evidence type="ECO:0008006" key="4">
    <source>
        <dbReference type="Google" id="ProtNLM"/>
    </source>
</evidence>
<reference evidence="2" key="1">
    <citation type="submission" date="2023-10" db="EMBL/GenBank/DDBJ databases">
        <title>Genome assembly of Pristionchus species.</title>
        <authorList>
            <person name="Yoshida K."/>
            <person name="Sommer R.J."/>
        </authorList>
    </citation>
    <scope>NUCLEOTIDE SEQUENCE</scope>
    <source>
        <strain evidence="2">RS0144</strain>
    </source>
</reference>
<keyword evidence="1" id="KW-0472">Membrane</keyword>
<dbReference type="AlphaFoldDB" id="A0AAV5UB12"/>
<evidence type="ECO:0000313" key="3">
    <source>
        <dbReference type="Proteomes" id="UP001432027"/>
    </source>
</evidence>
<keyword evidence="3" id="KW-1185">Reference proteome</keyword>
<accession>A0AAV5UB12</accession>
<evidence type="ECO:0000313" key="2">
    <source>
        <dbReference type="EMBL" id="GMT03548.1"/>
    </source>
</evidence>
<keyword evidence="1" id="KW-0812">Transmembrane</keyword>